<name>A0A5S9PYX1_9GAMM</name>
<keyword evidence="5" id="KW-1185">Reference proteome</keyword>
<evidence type="ECO:0000259" key="2">
    <source>
        <dbReference type="Pfam" id="PF16220"/>
    </source>
</evidence>
<evidence type="ECO:0000259" key="1">
    <source>
        <dbReference type="Pfam" id="PF04773"/>
    </source>
</evidence>
<evidence type="ECO:0000313" key="6">
    <source>
        <dbReference type="Proteomes" id="UP000439591"/>
    </source>
</evidence>
<dbReference type="InterPro" id="IPR032623">
    <property type="entry name" value="FecR_N"/>
</dbReference>
<dbReference type="InterPro" id="IPR006860">
    <property type="entry name" value="FecR"/>
</dbReference>
<evidence type="ECO:0000313" key="3">
    <source>
        <dbReference type="EMBL" id="CAA0092759.1"/>
    </source>
</evidence>
<accession>A0A5S9PYX1</accession>
<dbReference type="Proteomes" id="UP000435877">
    <property type="component" value="Unassembled WGS sequence"/>
</dbReference>
<dbReference type="AlphaFoldDB" id="A0A5S9PYX1"/>
<reference evidence="5 6" key="1">
    <citation type="submission" date="2019-11" db="EMBL/GenBank/DDBJ databases">
        <authorList>
            <person name="Holert J."/>
        </authorList>
    </citation>
    <scope>NUCLEOTIDE SEQUENCE [LARGE SCALE GENOMIC DNA]</scope>
    <source>
        <strain evidence="4">BC3_2A</strain>
        <strain evidence="3">SB11_1A</strain>
    </source>
</reference>
<dbReference type="GO" id="GO:0016989">
    <property type="term" value="F:sigma factor antagonist activity"/>
    <property type="evidence" value="ECO:0007669"/>
    <property type="project" value="TreeGrafter"/>
</dbReference>
<dbReference type="EMBL" id="CACSIM010000004">
    <property type="protein sequence ID" value="CAA0110211.1"/>
    <property type="molecule type" value="Genomic_DNA"/>
</dbReference>
<dbReference type="Gene3D" id="2.60.120.1440">
    <property type="match status" value="1"/>
</dbReference>
<dbReference type="PANTHER" id="PTHR30273:SF2">
    <property type="entry name" value="PROTEIN FECR"/>
    <property type="match status" value="1"/>
</dbReference>
<evidence type="ECO:0000313" key="5">
    <source>
        <dbReference type="Proteomes" id="UP000435877"/>
    </source>
</evidence>
<protein>
    <submittedName>
        <fullName evidence="4">Protein FecR</fullName>
    </submittedName>
</protein>
<dbReference type="PIRSF" id="PIRSF018266">
    <property type="entry name" value="FecR"/>
    <property type="match status" value="1"/>
</dbReference>
<sequence>MNKATLKEAADWYAVLADDSVTLKSREQWQYWLDANPSHKEAWEHISSVSRRFERIREGDDSNFEVVSDSLSRLQQRRLTKRSTLKSLLLFAGLGVGSWLSVTESQRVPDADYVSDRGEIKELKLSDGSKVWLNTASHMDTTFTTYRRSIHLQEGDIFIDTAVDDLARPLIVETQNGNLKALGTRFSVAEEGDQSVLAVYEGRVEIDTRWDSPRVISAGKQIRFSKGHWGVLQAADPARQSWVNHVLLAQEMPLGELLLRLERYRLGYIHVDPDVADIRVMGVFPLDDTNIALDMLAASLGVVVDKRLPWWIRVHA</sequence>
<dbReference type="OrthoDB" id="1099576at2"/>
<feature type="domain" description="FecR protein" evidence="1">
    <location>
        <begin position="112"/>
        <end position="205"/>
    </location>
</feature>
<proteinExistence type="predicted"/>
<evidence type="ECO:0000313" key="4">
    <source>
        <dbReference type="EMBL" id="CAA0110211.1"/>
    </source>
</evidence>
<dbReference type="PANTHER" id="PTHR30273">
    <property type="entry name" value="PERIPLASMIC SIGNAL SENSOR AND SIGMA FACTOR ACTIVATOR FECR-RELATED"/>
    <property type="match status" value="1"/>
</dbReference>
<dbReference type="Pfam" id="PF04773">
    <property type="entry name" value="FecR"/>
    <property type="match status" value="1"/>
</dbReference>
<gene>
    <name evidence="4" type="primary">fecR</name>
    <name evidence="3" type="ORF">IHBHHGIJ_02354</name>
    <name evidence="4" type="ORF">KFEGEMFD_02541</name>
</gene>
<dbReference type="Proteomes" id="UP000439591">
    <property type="component" value="Unassembled WGS sequence"/>
</dbReference>
<dbReference type="InterPro" id="IPR012373">
    <property type="entry name" value="Ferrdict_sens_TM"/>
</dbReference>
<dbReference type="RefSeq" id="WP_159268904.1">
    <property type="nucleotide sequence ID" value="NZ_CACSIK010000001.1"/>
</dbReference>
<organism evidence="4 6">
    <name type="scientific">Zhongshania aliphaticivorans</name>
    <dbReference type="NCBI Taxonomy" id="1470434"/>
    <lineage>
        <taxon>Bacteria</taxon>
        <taxon>Pseudomonadati</taxon>
        <taxon>Pseudomonadota</taxon>
        <taxon>Gammaproteobacteria</taxon>
        <taxon>Cellvibrionales</taxon>
        <taxon>Spongiibacteraceae</taxon>
        <taxon>Zhongshania</taxon>
    </lineage>
</organism>
<feature type="domain" description="FecR N-terminal" evidence="2">
    <location>
        <begin position="7"/>
        <end position="48"/>
    </location>
</feature>
<dbReference type="EMBL" id="CACSIK010000001">
    <property type="protein sequence ID" value="CAA0092759.1"/>
    <property type="molecule type" value="Genomic_DNA"/>
</dbReference>
<dbReference type="Pfam" id="PF16220">
    <property type="entry name" value="DUF4880"/>
    <property type="match status" value="1"/>
</dbReference>